<name>A0A398DNK2_9BACT</name>
<evidence type="ECO:0000313" key="6">
    <source>
        <dbReference type="EMBL" id="RIE16775.1"/>
    </source>
</evidence>
<dbReference type="Pfam" id="PF00984">
    <property type="entry name" value="UDPG_MGDP_dh"/>
    <property type="match status" value="1"/>
</dbReference>
<reference evidence="6 7" key="1">
    <citation type="submission" date="2018-09" db="EMBL/GenBank/DDBJ databases">
        <title>Discovery and Ecogenomic Context for Candidatus Cryosericales, a Global Caldiserica Order Active in Thawing Permafrost.</title>
        <authorList>
            <person name="Martinez M.A."/>
            <person name="Woodcroft B.J."/>
            <person name="Ignacio Espinoza J.C."/>
            <person name="Zayed A."/>
            <person name="Singleton C.M."/>
            <person name="Boyd J."/>
            <person name="Li Y.-F."/>
            <person name="Purvine S."/>
            <person name="Maughan H."/>
            <person name="Hodgkins S.B."/>
            <person name="Anderson D."/>
            <person name="Sederholm M."/>
            <person name="Temperton B."/>
            <person name="Saleska S.R."/>
            <person name="Tyson G.W."/>
            <person name="Rich V.I."/>
        </authorList>
    </citation>
    <scope>NUCLEOTIDE SEQUENCE [LARGE SCALE GENOMIC DNA]</scope>
    <source>
        <strain evidence="6 7">SMC1</strain>
    </source>
</reference>
<dbReference type="InterPro" id="IPR001732">
    <property type="entry name" value="UDP-Glc/GDP-Man_DH_N"/>
</dbReference>
<dbReference type="AlphaFoldDB" id="A0A398DNK2"/>
<feature type="domain" description="UDP-glucose/GDP-mannose dehydrogenase C-terminal" evidence="5">
    <location>
        <begin position="328"/>
        <end position="425"/>
    </location>
</feature>
<evidence type="ECO:0000256" key="3">
    <source>
        <dbReference type="ARBA" id="ARBA00023027"/>
    </source>
</evidence>
<evidence type="ECO:0000256" key="4">
    <source>
        <dbReference type="PIRNR" id="PIRNR000124"/>
    </source>
</evidence>
<dbReference type="GO" id="GO:0000271">
    <property type="term" value="P:polysaccharide biosynthetic process"/>
    <property type="evidence" value="ECO:0007669"/>
    <property type="project" value="InterPro"/>
</dbReference>
<dbReference type="GO" id="GO:0051287">
    <property type="term" value="F:NAD binding"/>
    <property type="evidence" value="ECO:0007669"/>
    <property type="project" value="InterPro"/>
</dbReference>
<dbReference type="SMART" id="SM00984">
    <property type="entry name" value="UDPG_MGDP_dh_C"/>
    <property type="match status" value="1"/>
</dbReference>
<protein>
    <submittedName>
        <fullName evidence="6">Nucleotide sugar dehydrogenase</fullName>
    </submittedName>
</protein>
<sequence>MEEKMERKLAIVGLGYVGLPLALTYALDGFQVSGVDIDPRRIESIKASSLGMREDFDGVPVNDVLRTCLANGSLNVTSRFDELPKDVATFIITVGIPIDNAWALDMSMLTSACAELGKLLKKGDLVICRSTVPVGTTRGLVLSTLERASGLVAGTDFDLAYSSERIAEGHAYDEFRNMPLVVGGINRRSLDRATQVLGAVNREPVFKASSIELVEVAKMFENAQRDVNIAIADQLARFANRFDIPTWELVEACNTHSRVKILIPGIGVGGHCIPYASPYLFGSLSSQDECGDLLPTFVSARQANAAQPGYIAGRMSRRMGGLAGKHVLFVGIAMKDYSDDVTGSPAVDLATALAKVGAEVHVFDSIAEAPREFGRETDIEAGSLWADALVLPIRQGNVDYERLKKAVVAEAGRLILCDFRGVFEHDADVLQQPWYVRL</sequence>
<evidence type="ECO:0000256" key="2">
    <source>
        <dbReference type="ARBA" id="ARBA00023002"/>
    </source>
</evidence>
<comment type="similarity">
    <text evidence="1 4">Belongs to the UDP-glucose/GDP-mannose dehydrogenase family.</text>
</comment>
<dbReference type="SUPFAM" id="SSF52413">
    <property type="entry name" value="UDP-glucose/GDP-mannose dehydrogenase C-terminal domain"/>
    <property type="match status" value="1"/>
</dbReference>
<evidence type="ECO:0000256" key="1">
    <source>
        <dbReference type="ARBA" id="ARBA00006601"/>
    </source>
</evidence>
<dbReference type="InterPro" id="IPR008927">
    <property type="entry name" value="6-PGluconate_DH-like_C_sf"/>
</dbReference>
<dbReference type="InterPro" id="IPR014026">
    <property type="entry name" value="UDP-Glc/GDP-Man_DH_dimer"/>
</dbReference>
<dbReference type="GO" id="GO:0016616">
    <property type="term" value="F:oxidoreductase activity, acting on the CH-OH group of donors, NAD or NADP as acceptor"/>
    <property type="evidence" value="ECO:0007669"/>
    <property type="project" value="InterPro"/>
</dbReference>
<dbReference type="Proteomes" id="UP000266113">
    <property type="component" value="Unassembled WGS sequence"/>
</dbReference>
<dbReference type="Pfam" id="PF03721">
    <property type="entry name" value="UDPG_MGDP_dh_N"/>
    <property type="match status" value="1"/>
</dbReference>
<accession>A0A398DNK2</accession>
<dbReference type="PANTHER" id="PTHR43491">
    <property type="entry name" value="UDP-N-ACETYL-D-MANNOSAMINE DEHYDROGENASE"/>
    <property type="match status" value="1"/>
</dbReference>
<evidence type="ECO:0000259" key="5">
    <source>
        <dbReference type="SMART" id="SM00984"/>
    </source>
</evidence>
<dbReference type="NCBIfam" id="TIGR03026">
    <property type="entry name" value="NDP-sugDHase"/>
    <property type="match status" value="1"/>
</dbReference>
<organism evidence="6 7">
    <name type="scientific">Candidatus Cryosericum septentrionale</name>
    <dbReference type="NCBI Taxonomy" id="2290913"/>
    <lineage>
        <taxon>Bacteria</taxon>
        <taxon>Pseudomonadati</taxon>
        <taxon>Caldisericota/Cryosericota group</taxon>
        <taxon>Candidatus Cryosericota</taxon>
        <taxon>Candidatus Cryosericia</taxon>
        <taxon>Candidatus Cryosericales</taxon>
        <taxon>Candidatus Cryosericaceae</taxon>
        <taxon>Candidatus Cryosericum</taxon>
    </lineage>
</organism>
<proteinExistence type="inferred from homology"/>
<dbReference type="SUPFAM" id="SSF51735">
    <property type="entry name" value="NAD(P)-binding Rossmann-fold domains"/>
    <property type="match status" value="1"/>
</dbReference>
<keyword evidence="7" id="KW-1185">Reference proteome</keyword>
<keyword evidence="3" id="KW-0520">NAD</keyword>
<dbReference type="PIRSF" id="PIRSF500136">
    <property type="entry name" value="UDP_ManNAc_DH"/>
    <property type="match status" value="1"/>
</dbReference>
<dbReference type="GO" id="GO:0016628">
    <property type="term" value="F:oxidoreductase activity, acting on the CH-CH group of donors, NAD or NADP as acceptor"/>
    <property type="evidence" value="ECO:0007669"/>
    <property type="project" value="InterPro"/>
</dbReference>
<comment type="caution">
    <text evidence="6">The sequence shown here is derived from an EMBL/GenBank/DDBJ whole genome shotgun (WGS) entry which is preliminary data.</text>
</comment>
<dbReference type="PIRSF" id="PIRSF000124">
    <property type="entry name" value="UDPglc_GDPman_dh"/>
    <property type="match status" value="1"/>
</dbReference>
<keyword evidence="2" id="KW-0560">Oxidoreductase</keyword>
<gene>
    <name evidence="6" type="ORF">SMC1_05015</name>
</gene>
<dbReference type="InterPro" id="IPR036220">
    <property type="entry name" value="UDP-Glc/GDP-Man_DH_C_sf"/>
</dbReference>
<dbReference type="OrthoDB" id="9803238at2"/>
<dbReference type="InterPro" id="IPR036291">
    <property type="entry name" value="NAD(P)-bd_dom_sf"/>
</dbReference>
<dbReference type="InterPro" id="IPR014027">
    <property type="entry name" value="UDP-Glc/GDP-Man_DH_C"/>
</dbReference>
<dbReference type="InterPro" id="IPR028359">
    <property type="entry name" value="UDP_ManNAc/GlcNAc_DH"/>
</dbReference>
<dbReference type="SUPFAM" id="SSF48179">
    <property type="entry name" value="6-phosphogluconate dehydrogenase C-terminal domain-like"/>
    <property type="match status" value="1"/>
</dbReference>
<dbReference type="EMBL" id="QXIY01000019">
    <property type="protein sequence ID" value="RIE16775.1"/>
    <property type="molecule type" value="Genomic_DNA"/>
</dbReference>
<dbReference type="Gene3D" id="3.40.50.720">
    <property type="entry name" value="NAD(P)-binding Rossmann-like Domain"/>
    <property type="match status" value="2"/>
</dbReference>
<evidence type="ECO:0000313" key="7">
    <source>
        <dbReference type="Proteomes" id="UP000266113"/>
    </source>
</evidence>
<dbReference type="InterPro" id="IPR017476">
    <property type="entry name" value="UDP-Glc/GDP-Man"/>
</dbReference>
<dbReference type="PANTHER" id="PTHR43491:SF2">
    <property type="entry name" value="UDP-N-ACETYL-D-MANNOSAMINE DEHYDROGENASE"/>
    <property type="match status" value="1"/>
</dbReference>